<keyword evidence="4" id="KW-1185">Reference proteome</keyword>
<dbReference type="Gene3D" id="3.30.540.10">
    <property type="entry name" value="Fructose-1,6-Bisphosphatase, subunit A, domain 1"/>
    <property type="match status" value="1"/>
</dbReference>
<accession>A0A1G6M0V4</accession>
<comment type="subcellular location">
    <subcellularLocation>
        <location evidence="1">Cell inner membrane</location>
        <topology evidence="1">Peripheral membrane protein</topology>
        <orientation evidence="1">Cytoplasmic side</orientation>
    </subcellularLocation>
</comment>
<dbReference type="PANTHER" id="PTHR43028">
    <property type="entry name" value="3'(2'),5'-BISPHOSPHATE NUCLEOTIDASE 1"/>
    <property type="match status" value="1"/>
</dbReference>
<feature type="binding site" evidence="1">
    <location>
        <position position="98"/>
    </location>
    <ligand>
        <name>Mg(2+)</name>
        <dbReference type="ChEBI" id="CHEBI:18420"/>
        <label>1</label>
    </ligand>
</feature>
<reference evidence="4" key="1">
    <citation type="submission" date="2016-09" db="EMBL/GenBank/DDBJ databases">
        <authorList>
            <person name="Varghese N."/>
            <person name="Submissions S."/>
        </authorList>
    </citation>
    <scope>NUCLEOTIDE SEQUENCE [LARGE SCALE GENOMIC DNA]</scope>
    <source>
        <strain evidence="4">ANC 3699</strain>
    </source>
</reference>
<feature type="binding site" evidence="1">
    <location>
        <position position="99"/>
    </location>
    <ligand>
        <name>Mg(2+)</name>
        <dbReference type="ChEBI" id="CHEBI:18420"/>
        <label>2</label>
    </ligand>
</feature>
<dbReference type="EMBL" id="FMYK01000006">
    <property type="protein sequence ID" value="SDC49081.1"/>
    <property type="molecule type" value="Genomic_DNA"/>
</dbReference>
<comment type="similarity">
    <text evidence="1">Belongs to the inositol monophosphatase superfamily. CysQ family.</text>
</comment>
<organism evidence="3 4">
    <name type="scientific">Acinetobacter marinus</name>
    <dbReference type="NCBI Taxonomy" id="281375"/>
    <lineage>
        <taxon>Bacteria</taxon>
        <taxon>Pseudomonadati</taxon>
        <taxon>Pseudomonadota</taxon>
        <taxon>Gammaproteobacteria</taxon>
        <taxon>Moraxellales</taxon>
        <taxon>Moraxellaceae</taxon>
        <taxon>Acinetobacter</taxon>
    </lineage>
</organism>
<protein>
    <recommendedName>
        <fullName evidence="1">3'(2'),5'-bisphosphate nucleotidase CysQ</fullName>
        <ecNumber evidence="1">3.1.3.7</ecNumber>
    </recommendedName>
    <alternativeName>
        <fullName evidence="1">3'(2'),5-bisphosphonucleoside 3'(2')-phosphohydrolase</fullName>
    </alternativeName>
    <alternativeName>
        <fullName evidence="1">3'-phosphoadenosine 5'-phosphate phosphatase</fullName>
        <shortName evidence="1">PAP phosphatase</shortName>
    </alternativeName>
</protein>
<feature type="binding site" evidence="2">
    <location>
        <position position="99"/>
    </location>
    <ligand>
        <name>Mg(2+)</name>
        <dbReference type="ChEBI" id="CHEBI:18420"/>
        <label>1</label>
        <note>catalytic</note>
    </ligand>
</feature>
<gene>
    <name evidence="1" type="primary">cysQ</name>
    <name evidence="3" type="ORF">SAMN05421749_10630</name>
</gene>
<dbReference type="Proteomes" id="UP000242317">
    <property type="component" value="Unassembled WGS sequence"/>
</dbReference>
<feature type="binding site" evidence="1">
    <location>
        <position position="96"/>
    </location>
    <ligand>
        <name>Mg(2+)</name>
        <dbReference type="ChEBI" id="CHEBI:18420"/>
        <label>2</label>
    </ligand>
</feature>
<keyword evidence="1" id="KW-0997">Cell inner membrane</keyword>
<keyword evidence="1 2" id="KW-0479">Metal-binding</keyword>
<dbReference type="Gene3D" id="3.40.190.80">
    <property type="match status" value="1"/>
</dbReference>
<comment type="cofactor">
    <cofactor evidence="1 2">
        <name>Mg(2+)</name>
        <dbReference type="ChEBI" id="CHEBI:18420"/>
    </cofactor>
</comment>
<feature type="binding site" evidence="2">
    <location>
        <position position="96"/>
    </location>
    <ligand>
        <name>Mg(2+)</name>
        <dbReference type="ChEBI" id="CHEBI:18420"/>
        <label>1</label>
        <note>catalytic</note>
    </ligand>
</feature>
<comment type="function">
    <text evidence="1">Converts adenosine-3',5'-bisphosphate (PAP) to AMP.</text>
</comment>
<evidence type="ECO:0000313" key="3">
    <source>
        <dbReference type="EMBL" id="SDC49081.1"/>
    </source>
</evidence>
<dbReference type="Pfam" id="PF00459">
    <property type="entry name" value="Inositol_P"/>
    <property type="match status" value="1"/>
</dbReference>
<dbReference type="RefSeq" id="WP_244516028.1">
    <property type="nucleotide sequence ID" value="NZ_FMYK01000006.1"/>
</dbReference>
<feature type="binding site" evidence="1">
    <location>
        <position position="96"/>
    </location>
    <ligand>
        <name>Mg(2+)</name>
        <dbReference type="ChEBI" id="CHEBI:18420"/>
        <label>1</label>
    </ligand>
</feature>
<feature type="binding site" evidence="2">
    <location>
        <position position="79"/>
    </location>
    <ligand>
        <name>Mg(2+)</name>
        <dbReference type="ChEBI" id="CHEBI:18420"/>
        <label>1</label>
        <note>catalytic</note>
    </ligand>
</feature>
<feature type="binding site" evidence="1">
    <location>
        <begin position="98"/>
        <end position="101"/>
    </location>
    <ligand>
        <name>substrate</name>
    </ligand>
</feature>
<dbReference type="AlphaFoldDB" id="A0A1G6M0V4"/>
<feature type="binding site" evidence="2">
    <location>
        <position position="98"/>
    </location>
    <ligand>
        <name>Mg(2+)</name>
        <dbReference type="ChEBI" id="CHEBI:18420"/>
        <label>1</label>
        <note>catalytic</note>
    </ligand>
</feature>
<dbReference type="GO" id="GO:0008441">
    <property type="term" value="F:3'(2'),5'-bisphosphate nucleotidase activity"/>
    <property type="evidence" value="ECO:0007669"/>
    <property type="project" value="UniProtKB-UniRule"/>
</dbReference>
<dbReference type="InterPro" id="IPR006240">
    <property type="entry name" value="CysQ"/>
</dbReference>
<name>A0A1G6M0V4_9GAMM</name>
<proteinExistence type="inferred from homology"/>
<feature type="binding site" evidence="1">
    <location>
        <position position="79"/>
    </location>
    <ligand>
        <name>substrate</name>
    </ligand>
</feature>
<keyword evidence="1" id="KW-0472">Membrane</keyword>
<keyword evidence="1" id="KW-0378">Hydrolase</keyword>
<dbReference type="GO" id="GO:0000103">
    <property type="term" value="P:sulfate assimilation"/>
    <property type="evidence" value="ECO:0007669"/>
    <property type="project" value="TreeGrafter"/>
</dbReference>
<dbReference type="HAMAP" id="MF_02095">
    <property type="entry name" value="CysQ"/>
    <property type="match status" value="1"/>
</dbReference>
<dbReference type="InterPro" id="IPR000760">
    <property type="entry name" value="Inositol_monophosphatase-like"/>
</dbReference>
<feature type="binding site" evidence="2">
    <location>
        <position position="245"/>
    </location>
    <ligand>
        <name>Mg(2+)</name>
        <dbReference type="ChEBI" id="CHEBI:18420"/>
        <label>1</label>
        <note>catalytic</note>
    </ligand>
</feature>
<sequence length="301" mass="34815">MFAKVALEQMPQNLQQLSHILQQASVIIVAEYQRYQSGGQFQIDRKSDNSPVTQADLKAHRFISQALAELTPKLPLLSEEGEHNERHQWQRFWMLDPLDGTKEFIDQTGEFTINLSLIENGESVISAIAVPLMSKLYIVDNFQSKQQLPYRYQWNAQGQVELFQFQHDLNKNGLKQNGFKTENSLRIAISRRPERSSRYQEFLDFLTSQNISYRKVNAGSAYKFCMMIEGEIDLYPRFHPTSEWDTSAGQGLLQSIGGEVFDLSHRPFRYNQRASLLNGQFIALHDVRDWALIEQFCTNLS</sequence>
<dbReference type="InterPro" id="IPR050725">
    <property type="entry name" value="CysQ/Inositol_MonoPase"/>
</dbReference>
<keyword evidence="1 2" id="KW-0460">Magnesium</keyword>
<dbReference type="CDD" id="cd01638">
    <property type="entry name" value="CysQ"/>
    <property type="match status" value="1"/>
</dbReference>
<keyword evidence="1" id="KW-1003">Cell membrane</keyword>
<dbReference type="GO" id="GO:0050427">
    <property type="term" value="P:3'-phosphoadenosine 5'-phosphosulfate metabolic process"/>
    <property type="evidence" value="ECO:0007669"/>
    <property type="project" value="TreeGrafter"/>
</dbReference>
<comment type="catalytic activity">
    <reaction evidence="1">
        <text>adenosine 3',5'-bisphosphate + H2O = AMP + phosphate</text>
        <dbReference type="Rhea" id="RHEA:10040"/>
        <dbReference type="ChEBI" id="CHEBI:15377"/>
        <dbReference type="ChEBI" id="CHEBI:43474"/>
        <dbReference type="ChEBI" id="CHEBI:58343"/>
        <dbReference type="ChEBI" id="CHEBI:456215"/>
        <dbReference type="EC" id="3.1.3.7"/>
    </reaction>
</comment>
<feature type="binding site" evidence="1">
    <location>
        <position position="79"/>
    </location>
    <ligand>
        <name>Mg(2+)</name>
        <dbReference type="ChEBI" id="CHEBI:18420"/>
        <label>1</label>
    </ligand>
</feature>
<evidence type="ECO:0000256" key="2">
    <source>
        <dbReference type="PIRSR" id="PIRSR600760-2"/>
    </source>
</evidence>
<dbReference type="GO" id="GO:0000287">
    <property type="term" value="F:magnesium ion binding"/>
    <property type="evidence" value="ECO:0007669"/>
    <property type="project" value="UniProtKB-UniRule"/>
</dbReference>
<dbReference type="SUPFAM" id="SSF56655">
    <property type="entry name" value="Carbohydrate phosphatase"/>
    <property type="match status" value="1"/>
</dbReference>
<dbReference type="PRINTS" id="PR00377">
    <property type="entry name" value="IMPHPHTASES"/>
</dbReference>
<feature type="binding site" evidence="1">
    <location>
        <position position="245"/>
    </location>
    <ligand>
        <name>substrate</name>
    </ligand>
</feature>
<evidence type="ECO:0000256" key="1">
    <source>
        <dbReference type="HAMAP-Rule" id="MF_02095"/>
    </source>
</evidence>
<evidence type="ECO:0000313" key="4">
    <source>
        <dbReference type="Proteomes" id="UP000242317"/>
    </source>
</evidence>
<dbReference type="PANTHER" id="PTHR43028:SF5">
    <property type="entry name" value="3'(2'),5'-BISPHOSPHATE NUCLEOTIDASE 1"/>
    <property type="match status" value="1"/>
</dbReference>
<dbReference type="GO" id="GO:0005886">
    <property type="term" value="C:plasma membrane"/>
    <property type="evidence" value="ECO:0007669"/>
    <property type="project" value="UniProtKB-SubCell"/>
</dbReference>
<dbReference type="EC" id="3.1.3.7" evidence="1"/>
<feature type="binding site" evidence="1">
    <location>
        <position position="245"/>
    </location>
    <ligand>
        <name>Mg(2+)</name>
        <dbReference type="ChEBI" id="CHEBI:18420"/>
        <label>2</label>
    </ligand>
</feature>